<evidence type="ECO:0000256" key="6">
    <source>
        <dbReference type="SAM" id="MobiDB-lite"/>
    </source>
</evidence>
<evidence type="ECO:0000313" key="10">
    <source>
        <dbReference type="Proteomes" id="UP000011715"/>
    </source>
</evidence>
<dbReference type="Proteomes" id="UP000011715">
    <property type="component" value="Unassembled WGS sequence"/>
</dbReference>
<name>A0A0C4E575_MAGP6</name>
<dbReference type="eggNOG" id="ENOG502QV3R">
    <property type="taxonomic scope" value="Eukaryota"/>
</dbReference>
<keyword evidence="10" id="KW-1185">Reference proteome</keyword>
<dbReference type="EMBL" id="ADBL01001849">
    <property type="status" value="NOT_ANNOTATED_CDS"/>
    <property type="molecule type" value="Genomic_DNA"/>
</dbReference>
<reference evidence="8" key="3">
    <citation type="submission" date="2011-03" db="EMBL/GenBank/DDBJ databases">
        <title>Annotation of Magnaporthe poae ATCC 64411.</title>
        <authorList>
            <person name="Ma L.-J."/>
            <person name="Dead R."/>
            <person name="Young S.K."/>
            <person name="Zeng Q."/>
            <person name="Gargeya S."/>
            <person name="Fitzgerald M."/>
            <person name="Haas B."/>
            <person name="Abouelleil A."/>
            <person name="Alvarado L."/>
            <person name="Arachchi H.M."/>
            <person name="Berlin A."/>
            <person name="Brown A."/>
            <person name="Chapman S.B."/>
            <person name="Chen Z."/>
            <person name="Dunbar C."/>
            <person name="Freedman E."/>
            <person name="Gearin G."/>
            <person name="Gellesch M."/>
            <person name="Goldberg J."/>
            <person name="Griggs A."/>
            <person name="Gujja S."/>
            <person name="Heiman D."/>
            <person name="Howarth C."/>
            <person name="Larson L."/>
            <person name="Lui A."/>
            <person name="MacDonald P.J.P."/>
            <person name="Mehta T."/>
            <person name="Montmayeur A."/>
            <person name="Murphy C."/>
            <person name="Neiman D."/>
            <person name="Pearson M."/>
            <person name="Priest M."/>
            <person name="Roberts A."/>
            <person name="Saif S."/>
            <person name="Shea T."/>
            <person name="Shenoy N."/>
            <person name="Sisk P."/>
            <person name="Stolte C."/>
            <person name="Sykes S."/>
            <person name="Yandava C."/>
            <person name="Wortman J."/>
            <person name="Nusbaum C."/>
            <person name="Birren B."/>
        </authorList>
    </citation>
    <scope>NUCLEOTIDE SEQUENCE</scope>
    <source>
        <strain evidence="8">ATCC 64411</strain>
    </source>
</reference>
<dbReference type="VEuPathDB" id="FungiDB:MAPG_07640"/>
<dbReference type="PANTHER" id="PTHR23354">
    <property type="entry name" value="NUCLEOLAR PROTEIN 7/ESTROGEN RECEPTOR COACTIVATOR-RELATED"/>
    <property type="match status" value="1"/>
</dbReference>
<dbReference type="GO" id="GO:0005737">
    <property type="term" value="C:cytoplasm"/>
    <property type="evidence" value="ECO:0007669"/>
    <property type="project" value="UniProtKB-SubCell"/>
</dbReference>
<dbReference type="PROSITE" id="PS51886">
    <property type="entry name" value="TLDC"/>
    <property type="match status" value="1"/>
</dbReference>
<reference evidence="9" key="4">
    <citation type="journal article" date="2015" name="G3 (Bethesda)">
        <title>Genome sequences of three phytopathogenic species of the Magnaporthaceae family of fungi.</title>
        <authorList>
            <person name="Okagaki L.H."/>
            <person name="Nunes C.C."/>
            <person name="Sailsbery J."/>
            <person name="Clay B."/>
            <person name="Brown D."/>
            <person name="John T."/>
            <person name="Oh Y."/>
            <person name="Young N."/>
            <person name="Fitzgerald M."/>
            <person name="Haas B.J."/>
            <person name="Zeng Q."/>
            <person name="Young S."/>
            <person name="Adiconis X."/>
            <person name="Fan L."/>
            <person name="Levin J.Z."/>
            <person name="Mitchell T.K."/>
            <person name="Okubara P.A."/>
            <person name="Farman M.L."/>
            <person name="Kohn L.M."/>
            <person name="Birren B."/>
            <person name="Ma L.-J."/>
            <person name="Dean R.A."/>
        </authorList>
    </citation>
    <scope>NUCLEOTIDE SEQUENCE</scope>
    <source>
        <strain evidence="9">ATCC 64411 / 73-15</strain>
    </source>
</reference>
<comment type="similarity">
    <text evidence="3">Belongs to the RTC5 family.</text>
</comment>
<evidence type="ECO:0000313" key="8">
    <source>
        <dbReference type="EMBL" id="KLU88655.1"/>
    </source>
</evidence>
<sequence length="637" mass="69795">MGQDQSAEVRPPSREQAAGHLAAKFAEKCFSPLELYSLKDNFRTLADREQDIHYLKEATVTNFLEIPSVLGASPVLFHAISYIGAFPFLQDAPAVLGLDQMVVVVTIMTDRFRRVLAKGCPDRTKLLFKSLAVYDRRLSEAVAPEKPLSSKQRPAASVAVESPVAATATATARGFAIDEAGEDDAGVDDDIIPAEDDDLVMAAFESLDLVDVFRHGNTPTIHGAMIPVENFQKLLMLLLLIAPLDPQEHLSQYADRVVGKNLEHLRAVARCVLASFLDTEQSPGVKFGTFKRVIPVCFPHMFDGLNGLFTHFLFSKSTDFSRREEKTESEDPQSPVAKAEQPRLAAPLLLDQDKASILDANAMSQLSFFIPGSTLFRRMRLLYSGEEDGFSMGSFESKVFNWRAPTVLLVRGRRLGDRPEGTQEHAFADSLPPRRFPGGSGGGEDEELTFGAYVAQPWRHTHRDCFGDEQSVLFQLGPVHDVFRASMLNKDYAAFVKPSPSASHPGVAFGCPPPTTNSKASSSSSAPVALGSVSLFLDSSFEFGVFTHDHARRGGAFATSVVRRRNLQDRFAIESLEVWGCGGDEEAKIQAERWAWEAREAEARRRINLGTGDKDADRALLEMAGLVGQNRSGGSMG</sequence>
<dbReference type="OrthoDB" id="289228at2759"/>
<reference evidence="9" key="5">
    <citation type="submission" date="2015-06" db="UniProtKB">
        <authorList>
            <consortium name="EnsemblFungi"/>
        </authorList>
    </citation>
    <scope>IDENTIFICATION</scope>
    <source>
        <strain evidence="9">ATCC 64411</strain>
    </source>
</reference>
<gene>
    <name evidence="8" type="ORF">MAPG_07640</name>
</gene>
<protein>
    <recommendedName>
        <fullName evidence="4">Restriction of telomere capping protein 5</fullName>
    </recommendedName>
</protein>
<evidence type="ECO:0000259" key="7">
    <source>
        <dbReference type="PROSITE" id="PS51886"/>
    </source>
</evidence>
<dbReference type="PANTHER" id="PTHR23354:SF130">
    <property type="entry name" value="RESTRICTION OF TELOMERE CAPPING PROTEIN 5"/>
    <property type="match status" value="1"/>
</dbReference>
<proteinExistence type="inferred from homology"/>
<evidence type="ECO:0000256" key="2">
    <source>
        <dbReference type="ARBA" id="ARBA00004496"/>
    </source>
</evidence>
<comment type="function">
    <text evidence="1">May be involved in a process influencing telomere capping.</text>
</comment>
<dbReference type="OMA" id="KWEFEAR"/>
<reference evidence="10" key="2">
    <citation type="submission" date="2010-05" db="EMBL/GenBank/DDBJ databases">
        <title>The genome sequence of Magnaporthe poae strain ATCC 64411.</title>
        <authorList>
            <person name="Ma L.-J."/>
            <person name="Dead R."/>
            <person name="Young S."/>
            <person name="Zeng Q."/>
            <person name="Koehrsen M."/>
            <person name="Alvarado L."/>
            <person name="Berlin A."/>
            <person name="Chapman S.B."/>
            <person name="Chen Z."/>
            <person name="Freedman E."/>
            <person name="Gellesch M."/>
            <person name="Goldberg J."/>
            <person name="Griggs A."/>
            <person name="Gujja S."/>
            <person name="Heilman E.R."/>
            <person name="Heiman D."/>
            <person name="Hepburn T."/>
            <person name="Howarth C."/>
            <person name="Jen D."/>
            <person name="Larson L."/>
            <person name="Mehta T."/>
            <person name="Neiman D."/>
            <person name="Pearson M."/>
            <person name="Roberts A."/>
            <person name="Saif S."/>
            <person name="Shea T."/>
            <person name="Shenoy N."/>
            <person name="Sisk P."/>
            <person name="Stolte C."/>
            <person name="Sykes S."/>
            <person name="Walk T."/>
            <person name="White J."/>
            <person name="Yandava C."/>
            <person name="Haas B."/>
            <person name="Nusbaum C."/>
            <person name="Birren B."/>
        </authorList>
    </citation>
    <scope>NUCLEOTIDE SEQUENCE [LARGE SCALE GENOMIC DNA]</scope>
    <source>
        <strain evidence="10">ATCC 64411 / 73-15</strain>
    </source>
</reference>
<dbReference type="InterPro" id="IPR006571">
    <property type="entry name" value="TLDc_dom"/>
</dbReference>
<evidence type="ECO:0000313" key="9">
    <source>
        <dbReference type="EnsemblFungi" id="MAPG_07640T0"/>
    </source>
</evidence>
<feature type="domain" description="TLDc" evidence="7">
    <location>
        <begin position="356"/>
        <end position="582"/>
    </location>
</feature>
<evidence type="ECO:0000256" key="4">
    <source>
        <dbReference type="ARBA" id="ARBA00015163"/>
    </source>
</evidence>
<comment type="subcellular location">
    <subcellularLocation>
        <location evidence="2">Cytoplasm</location>
    </subcellularLocation>
</comment>
<dbReference type="SMART" id="SM00584">
    <property type="entry name" value="TLDc"/>
    <property type="match status" value="1"/>
</dbReference>
<accession>A0A0C4E575</accession>
<evidence type="ECO:0000256" key="1">
    <source>
        <dbReference type="ARBA" id="ARBA00002738"/>
    </source>
</evidence>
<dbReference type="EMBL" id="GL876971">
    <property type="protein sequence ID" value="KLU88655.1"/>
    <property type="molecule type" value="Genomic_DNA"/>
</dbReference>
<dbReference type="Pfam" id="PF07534">
    <property type="entry name" value="TLD"/>
    <property type="match status" value="1"/>
</dbReference>
<feature type="region of interest" description="Disordered" evidence="6">
    <location>
        <begin position="418"/>
        <end position="442"/>
    </location>
</feature>
<organism evidence="9 10">
    <name type="scientific">Magnaporthiopsis poae (strain ATCC 64411 / 73-15)</name>
    <name type="common">Kentucky bluegrass fungus</name>
    <name type="synonym">Magnaporthe poae</name>
    <dbReference type="NCBI Taxonomy" id="644358"/>
    <lineage>
        <taxon>Eukaryota</taxon>
        <taxon>Fungi</taxon>
        <taxon>Dikarya</taxon>
        <taxon>Ascomycota</taxon>
        <taxon>Pezizomycotina</taxon>
        <taxon>Sordariomycetes</taxon>
        <taxon>Sordariomycetidae</taxon>
        <taxon>Magnaporthales</taxon>
        <taxon>Magnaporthaceae</taxon>
        <taxon>Magnaporthiopsis</taxon>
    </lineage>
</organism>
<reference evidence="8" key="1">
    <citation type="submission" date="2010-05" db="EMBL/GenBank/DDBJ databases">
        <title>The Genome Sequence of Magnaporthe poae strain ATCC 64411.</title>
        <authorList>
            <consortium name="The Broad Institute Genome Sequencing Platform"/>
            <consortium name="Broad Institute Genome Sequencing Center for Infectious Disease"/>
            <person name="Ma L.-J."/>
            <person name="Dead R."/>
            <person name="Young S."/>
            <person name="Zeng Q."/>
            <person name="Koehrsen M."/>
            <person name="Alvarado L."/>
            <person name="Berlin A."/>
            <person name="Chapman S.B."/>
            <person name="Chen Z."/>
            <person name="Freedman E."/>
            <person name="Gellesch M."/>
            <person name="Goldberg J."/>
            <person name="Griggs A."/>
            <person name="Gujja S."/>
            <person name="Heilman E.R."/>
            <person name="Heiman D."/>
            <person name="Hepburn T."/>
            <person name="Howarth C."/>
            <person name="Jen D."/>
            <person name="Larson L."/>
            <person name="Mehta T."/>
            <person name="Neiman D."/>
            <person name="Pearson M."/>
            <person name="Roberts A."/>
            <person name="Saif S."/>
            <person name="Shea T."/>
            <person name="Shenoy N."/>
            <person name="Sisk P."/>
            <person name="Stolte C."/>
            <person name="Sykes S."/>
            <person name="Walk T."/>
            <person name="White J."/>
            <person name="Yandava C."/>
            <person name="Haas B."/>
            <person name="Nusbaum C."/>
            <person name="Birren B."/>
        </authorList>
    </citation>
    <scope>NUCLEOTIDE SEQUENCE</scope>
    <source>
        <strain evidence="8">ATCC 64411</strain>
    </source>
</reference>
<evidence type="ECO:0000256" key="5">
    <source>
        <dbReference type="ARBA" id="ARBA00022490"/>
    </source>
</evidence>
<dbReference type="AlphaFoldDB" id="A0A0C4E575"/>
<dbReference type="GO" id="GO:0006979">
    <property type="term" value="P:response to oxidative stress"/>
    <property type="evidence" value="ECO:0007669"/>
    <property type="project" value="TreeGrafter"/>
</dbReference>
<dbReference type="EnsemblFungi" id="MAPG_07640T0">
    <property type="protein sequence ID" value="MAPG_07640T0"/>
    <property type="gene ID" value="MAPG_07640"/>
</dbReference>
<dbReference type="STRING" id="644358.A0A0C4E575"/>
<feature type="compositionally biased region" description="Basic and acidic residues" evidence="6">
    <location>
        <begin position="418"/>
        <end position="427"/>
    </location>
</feature>
<evidence type="ECO:0000256" key="3">
    <source>
        <dbReference type="ARBA" id="ARBA00006731"/>
    </source>
</evidence>
<keyword evidence="5" id="KW-0963">Cytoplasm</keyword>
<dbReference type="GO" id="GO:0005634">
    <property type="term" value="C:nucleus"/>
    <property type="evidence" value="ECO:0007669"/>
    <property type="project" value="TreeGrafter"/>
</dbReference>